<keyword evidence="2" id="KW-1185">Reference proteome</keyword>
<sequence>MSRLFFSVVLITVEERLSCPLTRLNRLHPCGSECTCGKSRFLPSRSPCMVFFLFSTLSILVNCKPRIKHDTEETDAHVLLFCKVNQDRRAFPIAIENVGTWLLGEPGISRRFSQ</sequence>
<protein>
    <submittedName>
        <fullName evidence="1">Uncharacterized protein</fullName>
    </submittedName>
</protein>
<gene>
    <name evidence="1" type="ORF">BO86DRAFT_215619</name>
</gene>
<proteinExistence type="predicted"/>
<dbReference type="GeneID" id="37170578"/>
<dbReference type="EMBL" id="KZ824840">
    <property type="protein sequence ID" value="RAH77558.1"/>
    <property type="molecule type" value="Genomic_DNA"/>
</dbReference>
<dbReference type="AlphaFoldDB" id="A0A8T8WNZ9"/>
<organism evidence="1 2">
    <name type="scientific">Aspergillus japonicus CBS 114.51</name>
    <dbReference type="NCBI Taxonomy" id="1448312"/>
    <lineage>
        <taxon>Eukaryota</taxon>
        <taxon>Fungi</taxon>
        <taxon>Dikarya</taxon>
        <taxon>Ascomycota</taxon>
        <taxon>Pezizomycotina</taxon>
        <taxon>Eurotiomycetes</taxon>
        <taxon>Eurotiomycetidae</taxon>
        <taxon>Eurotiales</taxon>
        <taxon>Aspergillaceae</taxon>
        <taxon>Aspergillus</taxon>
        <taxon>Aspergillus subgen. Circumdati</taxon>
    </lineage>
</organism>
<dbReference type="RefSeq" id="XP_025523452.1">
    <property type="nucleotide sequence ID" value="XM_025666886.1"/>
</dbReference>
<evidence type="ECO:0000313" key="2">
    <source>
        <dbReference type="Proteomes" id="UP000249497"/>
    </source>
</evidence>
<evidence type="ECO:0000313" key="1">
    <source>
        <dbReference type="EMBL" id="RAH77558.1"/>
    </source>
</evidence>
<accession>A0A8T8WNZ9</accession>
<reference evidence="1 2" key="1">
    <citation type="submission" date="2018-02" db="EMBL/GenBank/DDBJ databases">
        <title>The genomes of Aspergillus section Nigri reveals drivers in fungal speciation.</title>
        <authorList>
            <consortium name="DOE Joint Genome Institute"/>
            <person name="Vesth T.C."/>
            <person name="Nybo J."/>
            <person name="Theobald S."/>
            <person name="Brandl J."/>
            <person name="Frisvad J.C."/>
            <person name="Nielsen K.F."/>
            <person name="Lyhne E.K."/>
            <person name="Kogle M.E."/>
            <person name="Kuo A."/>
            <person name="Riley R."/>
            <person name="Clum A."/>
            <person name="Nolan M."/>
            <person name="Lipzen A."/>
            <person name="Salamov A."/>
            <person name="Henrissat B."/>
            <person name="Wiebenga A."/>
            <person name="De vries R.P."/>
            <person name="Grigoriev I.V."/>
            <person name="Mortensen U.H."/>
            <person name="Andersen M.R."/>
            <person name="Baker S.E."/>
        </authorList>
    </citation>
    <scope>NUCLEOTIDE SEQUENCE [LARGE SCALE GENOMIC DNA]</scope>
    <source>
        <strain evidence="1 2">CBS 114.51</strain>
    </source>
</reference>
<dbReference type="Proteomes" id="UP000249497">
    <property type="component" value="Unassembled WGS sequence"/>
</dbReference>
<name>A0A8T8WNZ9_ASPJA</name>